<evidence type="ECO:0000256" key="1">
    <source>
        <dbReference type="SAM" id="MobiDB-lite"/>
    </source>
</evidence>
<protein>
    <submittedName>
        <fullName evidence="2">Uncharacterized protein</fullName>
    </submittedName>
</protein>
<dbReference type="Proteomes" id="UP000067626">
    <property type="component" value="Chromosome"/>
</dbReference>
<dbReference type="KEGG" id="ccro:CMC5_030190"/>
<gene>
    <name evidence="2" type="ORF">CMC5_030190</name>
</gene>
<feature type="region of interest" description="Disordered" evidence="1">
    <location>
        <begin position="1"/>
        <end position="24"/>
    </location>
</feature>
<dbReference type="AlphaFoldDB" id="A0A0K1EDV9"/>
<organism evidence="2 3">
    <name type="scientific">Chondromyces crocatus</name>
    <dbReference type="NCBI Taxonomy" id="52"/>
    <lineage>
        <taxon>Bacteria</taxon>
        <taxon>Pseudomonadati</taxon>
        <taxon>Myxococcota</taxon>
        <taxon>Polyangia</taxon>
        <taxon>Polyangiales</taxon>
        <taxon>Polyangiaceae</taxon>
        <taxon>Chondromyces</taxon>
    </lineage>
</organism>
<accession>A0A0K1EDV9</accession>
<name>A0A0K1EDV9_CHOCO</name>
<keyword evidence="3" id="KW-1185">Reference proteome</keyword>
<evidence type="ECO:0000313" key="2">
    <source>
        <dbReference type="EMBL" id="AKT38872.1"/>
    </source>
</evidence>
<evidence type="ECO:0000313" key="3">
    <source>
        <dbReference type="Proteomes" id="UP000067626"/>
    </source>
</evidence>
<dbReference type="STRING" id="52.CMC5_030190"/>
<reference evidence="2 3" key="1">
    <citation type="submission" date="2015-07" db="EMBL/GenBank/DDBJ databases">
        <title>Genome analysis of myxobacterium Chondromyces crocatus Cm c5 reveals a high potential for natural compound synthesis and the genetic basis for the loss of fruiting body formation.</title>
        <authorList>
            <person name="Zaburannyi N."/>
            <person name="Bunk B."/>
            <person name="Maier J."/>
            <person name="Overmann J."/>
            <person name="Mueller R."/>
        </authorList>
    </citation>
    <scope>NUCLEOTIDE SEQUENCE [LARGE SCALE GENOMIC DNA]</scope>
    <source>
        <strain evidence="2 3">Cm c5</strain>
    </source>
</reference>
<proteinExistence type="predicted"/>
<dbReference type="EMBL" id="CP012159">
    <property type="protein sequence ID" value="AKT38872.1"/>
    <property type="molecule type" value="Genomic_DNA"/>
</dbReference>
<sequence length="202" mass="20970">MSGVSSSDVDQRGPDEEPLPEGEALETRTVRVRFAAGVMALPASVACIRLPEDAILRWRAMTQPPSGDRRTLGEIAPGECVVVGVGGSWEQGVALGTLVRPGDPGRWVVEGDVRDYASIAEAEQEHGALLAGEAWTPAAGISAAAVEDGPSLGDPVTVAELAVVLGCAVDEVEAQVASLPRSSYLRFVQRALASRADMATAP</sequence>